<feature type="domain" description="Polysaccharide lyase 8 N-terminal alpha-helical" evidence="3">
    <location>
        <begin position="262"/>
        <end position="408"/>
    </location>
</feature>
<dbReference type="PANTHER" id="PTHR38481">
    <property type="entry name" value="HYALURONATE LYASE"/>
    <property type="match status" value="1"/>
</dbReference>
<evidence type="ECO:0000256" key="1">
    <source>
        <dbReference type="SAM" id="MobiDB-lite"/>
    </source>
</evidence>
<feature type="signal peptide" evidence="2">
    <location>
        <begin position="1"/>
        <end position="20"/>
    </location>
</feature>
<protein>
    <submittedName>
        <fullName evidence="4">Hyaluronate lyase (HYase))</fullName>
        <ecNumber evidence="4">4.2.2.1</ecNumber>
    </submittedName>
</protein>
<dbReference type="PANTHER" id="PTHR38481:SF1">
    <property type="entry name" value="HYALURONATE LYASE"/>
    <property type="match status" value="1"/>
</dbReference>
<evidence type="ECO:0000256" key="2">
    <source>
        <dbReference type="SAM" id="SignalP"/>
    </source>
</evidence>
<organism evidence="4">
    <name type="scientific">Ganoderma boninense</name>
    <dbReference type="NCBI Taxonomy" id="34458"/>
    <lineage>
        <taxon>Eukaryota</taxon>
        <taxon>Fungi</taxon>
        <taxon>Dikarya</taxon>
        <taxon>Basidiomycota</taxon>
        <taxon>Agaricomycotina</taxon>
        <taxon>Agaricomycetes</taxon>
        <taxon>Polyporales</taxon>
        <taxon>Polyporaceae</taxon>
        <taxon>Ganoderma</taxon>
    </lineage>
</organism>
<dbReference type="EC" id="4.2.2.1" evidence="4"/>
<sequence length="515" mass="53816">MVALAPGLALLLCFLQGAYGVMTGTSQLGLSLSSDISSDLATKTSNPISIPTVAPSPNSTSFGDVSATSSKAASSMSILSSSAVTSQVTKSATLNATSLTAPSAPSSTVISSVASSRSTTADTSYPTQSADPGTAADIATILDRRLSIIIEGIGNAHGVAEWLSTLGTNGKWPDSEIDYTTGCDARRANWPAEGHWQRLVVMAAAWHGGVPNASNYVNDSSLLAAISSAMDYWFINDFTDSACLDQGGLAACPCGTPGFWNTNWFSNIIGIPALVGETCNLVGAAHLVPTQLSNCTNILDRAFGTFGRHVNGLGYLTGANTLDVAKIGIDSGLLTGNATLVAAGYQHIHSEVVVQNAVRADGIRADGSFGQHGGIIYNGNYGKDYTNDALALEIAAAGTQYSAQNANTSSQSALETLLDGDLWMVFLNVITGVRHWDFSVLPRFITFPVSDGQATASLDMNISQIQQLGQLWGSEIIQSVAESFAANSSTANAGDINGNRMFYANDYLDYKHRMC</sequence>
<accession>A0A5K1JW20</accession>
<keyword evidence="4" id="KW-0456">Lyase</keyword>
<dbReference type="Pfam" id="PF08124">
    <property type="entry name" value="Lyase_8_N"/>
    <property type="match status" value="1"/>
</dbReference>
<dbReference type="InterPro" id="IPR008929">
    <property type="entry name" value="Chondroitin_lyas"/>
</dbReference>
<dbReference type="SUPFAM" id="SSF48230">
    <property type="entry name" value="Chondroitin AC/alginate lyase"/>
    <property type="match status" value="1"/>
</dbReference>
<dbReference type="InterPro" id="IPR012970">
    <property type="entry name" value="Lyase_8_alpha_N"/>
</dbReference>
<dbReference type="GO" id="GO:0030340">
    <property type="term" value="F:hyaluronate lyase activity"/>
    <property type="evidence" value="ECO:0007669"/>
    <property type="project" value="UniProtKB-EC"/>
</dbReference>
<reference evidence="4" key="1">
    <citation type="submission" date="2019-10" db="EMBL/GenBank/DDBJ databases">
        <authorList>
            <person name="Nor Muhammad N."/>
        </authorList>
    </citation>
    <scope>NUCLEOTIDE SEQUENCE</scope>
</reference>
<evidence type="ECO:0000313" key="4">
    <source>
        <dbReference type="EMBL" id="VWO96501.1"/>
    </source>
</evidence>
<feature type="chain" id="PRO_5023812916" evidence="2">
    <location>
        <begin position="21"/>
        <end position="515"/>
    </location>
</feature>
<dbReference type="AlphaFoldDB" id="A0A5K1JW20"/>
<feature type="compositionally biased region" description="Polar residues" evidence="1">
    <location>
        <begin position="47"/>
        <end position="63"/>
    </location>
</feature>
<keyword evidence="2" id="KW-0732">Signal</keyword>
<dbReference type="Gene3D" id="1.50.10.100">
    <property type="entry name" value="Chondroitin AC/alginate lyase"/>
    <property type="match status" value="1"/>
</dbReference>
<gene>
    <name evidence="4" type="primary">Q53591</name>
</gene>
<dbReference type="InterPro" id="IPR038970">
    <property type="entry name" value="Lyase_8"/>
</dbReference>
<dbReference type="EMBL" id="LR725685">
    <property type="protein sequence ID" value="VWO96501.1"/>
    <property type="molecule type" value="Genomic_DNA"/>
</dbReference>
<name>A0A5K1JW20_9APHY</name>
<evidence type="ECO:0000259" key="3">
    <source>
        <dbReference type="Pfam" id="PF08124"/>
    </source>
</evidence>
<proteinExistence type="predicted"/>
<feature type="region of interest" description="Disordered" evidence="1">
    <location>
        <begin position="47"/>
        <end position="66"/>
    </location>
</feature>